<dbReference type="SMART" id="SM01080">
    <property type="entry name" value="CHASE2"/>
    <property type="match status" value="1"/>
</dbReference>
<sequence>MLETCVPIPVKSLIISWRTIGLSLLLSVVVGLTSVGEPVDRVIEASIGRVAWRPVSGETVVVGVDDKTLQSLQNQELTVANHAKIIRAINAAGAKRLFVDFSYRRRLTDPDLLKVAAAVHQMGDRIILAVPAAKIQGTEVKVDYWPPASMGDRAKRACICWEYEFWQVWRVPLAVSVDGRILPSFAALLANRPLDKPSVFQLDYSYDTSTIKEYSAVDLLTGRVGAKELRGKDVIFAPTNSAAFDQHFLPGHDTMAGAYIHLIAGEALKRGTPIDLGFLPGLALTFVAMVASLAFRRGRWFVRVAFAMTLALIAAKVALSLSLVSTQIGAACFLIAALSANVSRTRRRDSAQRENPVSGLPNFEALRSQAPFGSATVIAAKVVNFEDLAAFIPGDGIGQLVEQVTRRLQLASQGTVLHHDLDGTFAWLVPYYQHSQIEGQLAGLAALFNAPLTIGELRVDVAIAFGVNDEFEGSNAQRLAAALVAAEQSIRARALWTKYTPREKEDAGWQLSFHSQLEDALTGGDIWVAFQPQYEIASKRLVGIEALVRWTHPTRGPIPPDEFIVQAEKSQDIYRLTLFVMDQAIRSAAQLRERGISAHMSVNLSATLLDHRDLVGTIRVMLTAHHLPPELLTIEVTETAQIENSREARQTLAQFRRAGIRLSIDDYGTGQSNLEYLTEIEADEIKIDKRFVMTMRDSQRNLEVVKSTIELAHRLGAVAVAEGIEDAPTLALLEQLGCDIGQGYLLGKPQLFSELVNSLAATPQSRTA</sequence>
<protein>
    <recommendedName>
        <fullName evidence="2">EAL domain-containing protein</fullName>
    </recommendedName>
</protein>
<organism evidence="3 4">
    <name type="scientific">Sphingopyxis soli</name>
    <dbReference type="NCBI Taxonomy" id="592051"/>
    <lineage>
        <taxon>Bacteria</taxon>
        <taxon>Pseudomonadati</taxon>
        <taxon>Pseudomonadota</taxon>
        <taxon>Alphaproteobacteria</taxon>
        <taxon>Sphingomonadales</taxon>
        <taxon>Sphingomonadaceae</taxon>
        <taxon>Sphingopyxis</taxon>
    </lineage>
</organism>
<keyword evidence="1" id="KW-0472">Membrane</keyword>
<dbReference type="PROSITE" id="PS50883">
    <property type="entry name" value="EAL"/>
    <property type="match status" value="1"/>
</dbReference>
<dbReference type="SMART" id="SM00052">
    <property type="entry name" value="EAL"/>
    <property type="match status" value="1"/>
</dbReference>
<evidence type="ECO:0000313" key="4">
    <source>
        <dbReference type="Proteomes" id="UP001500738"/>
    </source>
</evidence>
<proteinExistence type="predicted"/>
<dbReference type="Proteomes" id="UP001500738">
    <property type="component" value="Unassembled WGS sequence"/>
</dbReference>
<dbReference type="SUPFAM" id="SSF141868">
    <property type="entry name" value="EAL domain-like"/>
    <property type="match status" value="1"/>
</dbReference>
<accession>A0ABN1M2Q4</accession>
<keyword evidence="1" id="KW-0812">Transmembrane</keyword>
<feature type="domain" description="EAL" evidence="2">
    <location>
        <begin position="510"/>
        <end position="763"/>
    </location>
</feature>
<dbReference type="InterPro" id="IPR001633">
    <property type="entry name" value="EAL_dom"/>
</dbReference>
<reference evidence="3 4" key="1">
    <citation type="journal article" date="2019" name="Int. J. Syst. Evol. Microbiol.">
        <title>The Global Catalogue of Microorganisms (GCM) 10K type strain sequencing project: providing services to taxonomists for standard genome sequencing and annotation.</title>
        <authorList>
            <consortium name="The Broad Institute Genomics Platform"/>
            <consortium name="The Broad Institute Genome Sequencing Center for Infectious Disease"/>
            <person name="Wu L."/>
            <person name="Ma J."/>
        </authorList>
    </citation>
    <scope>NUCLEOTIDE SEQUENCE [LARGE SCALE GENOMIC DNA]</scope>
    <source>
        <strain evidence="3 4">JCM 15910</strain>
    </source>
</reference>
<dbReference type="InterPro" id="IPR050706">
    <property type="entry name" value="Cyclic-di-GMP_PDE-like"/>
</dbReference>
<feature type="transmembrane region" description="Helical" evidence="1">
    <location>
        <begin position="276"/>
        <end position="295"/>
    </location>
</feature>
<dbReference type="Pfam" id="PF05226">
    <property type="entry name" value="CHASE2"/>
    <property type="match status" value="1"/>
</dbReference>
<dbReference type="PANTHER" id="PTHR33121:SF79">
    <property type="entry name" value="CYCLIC DI-GMP PHOSPHODIESTERASE PDED-RELATED"/>
    <property type="match status" value="1"/>
</dbReference>
<evidence type="ECO:0000256" key="1">
    <source>
        <dbReference type="SAM" id="Phobius"/>
    </source>
</evidence>
<comment type="caution">
    <text evidence="3">The sequence shown here is derived from an EMBL/GenBank/DDBJ whole genome shotgun (WGS) entry which is preliminary data.</text>
</comment>
<keyword evidence="4" id="KW-1185">Reference proteome</keyword>
<dbReference type="Gene3D" id="3.20.20.450">
    <property type="entry name" value="EAL domain"/>
    <property type="match status" value="1"/>
</dbReference>
<evidence type="ECO:0000259" key="2">
    <source>
        <dbReference type="PROSITE" id="PS50883"/>
    </source>
</evidence>
<dbReference type="InterPro" id="IPR035919">
    <property type="entry name" value="EAL_sf"/>
</dbReference>
<keyword evidence="1" id="KW-1133">Transmembrane helix</keyword>
<dbReference type="Pfam" id="PF00563">
    <property type="entry name" value="EAL"/>
    <property type="match status" value="1"/>
</dbReference>
<dbReference type="CDD" id="cd01948">
    <property type="entry name" value="EAL"/>
    <property type="match status" value="1"/>
</dbReference>
<dbReference type="InterPro" id="IPR007890">
    <property type="entry name" value="CHASE2"/>
</dbReference>
<gene>
    <name evidence="3" type="ORF">GCM10009115_14260</name>
</gene>
<dbReference type="EMBL" id="BAAAFE010000007">
    <property type="protein sequence ID" value="GAA0863497.1"/>
    <property type="molecule type" value="Genomic_DNA"/>
</dbReference>
<name>A0ABN1M2Q4_9SPHN</name>
<feature type="transmembrane region" description="Helical" evidence="1">
    <location>
        <begin position="300"/>
        <end position="318"/>
    </location>
</feature>
<dbReference type="PANTHER" id="PTHR33121">
    <property type="entry name" value="CYCLIC DI-GMP PHOSPHODIESTERASE PDEF"/>
    <property type="match status" value="1"/>
</dbReference>
<evidence type="ECO:0000313" key="3">
    <source>
        <dbReference type="EMBL" id="GAA0863497.1"/>
    </source>
</evidence>